<gene>
    <name evidence="2" type="ORF">g.50430</name>
</gene>
<dbReference type="AlphaFoldDB" id="A0A1B6KDC7"/>
<dbReference type="Gene3D" id="3.50.50.60">
    <property type="entry name" value="FAD/NAD(P)-binding domain"/>
    <property type="match status" value="1"/>
</dbReference>
<dbReference type="GO" id="GO:0050660">
    <property type="term" value="F:flavin adenine dinucleotide binding"/>
    <property type="evidence" value="ECO:0007669"/>
    <property type="project" value="InterPro"/>
</dbReference>
<name>A0A1B6KDC7_9HEMI</name>
<reference evidence="2" key="1">
    <citation type="submission" date="2015-11" db="EMBL/GenBank/DDBJ databases">
        <title>De novo transcriptome assembly of four potential Pierce s Disease insect vectors from Arizona vineyards.</title>
        <authorList>
            <person name="Tassone E.E."/>
        </authorList>
    </citation>
    <scope>NUCLEOTIDE SEQUENCE</scope>
</reference>
<comment type="similarity">
    <text evidence="1">Belongs to the GMC oxidoreductase family.</text>
</comment>
<feature type="non-terminal residue" evidence="2">
    <location>
        <position position="124"/>
    </location>
</feature>
<accession>A0A1B6KDC7</accession>
<organism evidence="2">
    <name type="scientific">Graphocephala atropunctata</name>
    <dbReference type="NCBI Taxonomy" id="36148"/>
    <lineage>
        <taxon>Eukaryota</taxon>
        <taxon>Metazoa</taxon>
        <taxon>Ecdysozoa</taxon>
        <taxon>Arthropoda</taxon>
        <taxon>Hexapoda</taxon>
        <taxon>Insecta</taxon>
        <taxon>Pterygota</taxon>
        <taxon>Neoptera</taxon>
        <taxon>Paraneoptera</taxon>
        <taxon>Hemiptera</taxon>
        <taxon>Auchenorrhyncha</taxon>
        <taxon>Membracoidea</taxon>
        <taxon>Cicadellidae</taxon>
        <taxon>Cicadellinae</taxon>
        <taxon>Cicadellini</taxon>
        <taxon>Graphocephala</taxon>
    </lineage>
</organism>
<dbReference type="PANTHER" id="PTHR11552:SF147">
    <property type="entry name" value="CHOLINE DEHYDROGENASE, MITOCHONDRIAL"/>
    <property type="match status" value="1"/>
</dbReference>
<proteinExistence type="inferred from homology"/>
<dbReference type="Gene3D" id="3.30.560.10">
    <property type="entry name" value="Glucose Oxidase, domain 3"/>
    <property type="match status" value="1"/>
</dbReference>
<dbReference type="SUPFAM" id="SSF51905">
    <property type="entry name" value="FAD/NAD(P)-binding domain"/>
    <property type="match status" value="1"/>
</dbReference>
<sequence>INSPQILMLSGVGPRRHLRKLGIDLVTDLKVGYNLQDHANTQAFLMSLDINISSNSTDEDNMFEFLIDSRGPLASIGSLTSVTLIRSTQASYPDIYYTFSYFPVNTTNALHYGPIESISTSMQS</sequence>
<dbReference type="PANTHER" id="PTHR11552">
    <property type="entry name" value="GLUCOSE-METHANOL-CHOLINE GMC OXIDOREDUCTASE"/>
    <property type="match status" value="1"/>
</dbReference>
<evidence type="ECO:0000313" key="2">
    <source>
        <dbReference type="EMBL" id="JAT09437.1"/>
    </source>
</evidence>
<protein>
    <submittedName>
        <fullName evidence="2">Uncharacterized protein</fullName>
    </submittedName>
</protein>
<dbReference type="InterPro" id="IPR012132">
    <property type="entry name" value="GMC_OxRdtase"/>
</dbReference>
<dbReference type="InterPro" id="IPR036188">
    <property type="entry name" value="FAD/NAD-bd_sf"/>
</dbReference>
<evidence type="ECO:0000256" key="1">
    <source>
        <dbReference type="ARBA" id="ARBA00010790"/>
    </source>
</evidence>
<dbReference type="GO" id="GO:0016491">
    <property type="term" value="F:oxidoreductase activity"/>
    <property type="evidence" value="ECO:0007669"/>
    <property type="project" value="TreeGrafter"/>
</dbReference>
<feature type="non-terminal residue" evidence="2">
    <location>
        <position position="1"/>
    </location>
</feature>
<dbReference type="EMBL" id="GEBQ01030540">
    <property type="protein sequence ID" value="JAT09437.1"/>
    <property type="molecule type" value="Transcribed_RNA"/>
</dbReference>